<name>A0A9N8HB45_9STRA</name>
<sequence>MVMQITFRLVILWFALQNDPSTQDGSFFVFWTLVALFAVTTFLMKLHGHTATDGAGDTFHRLHRRDNGWYKALLLLFAVTMTRQIAVIWSLSFQIITEGLYTFFSVYLLVISVSISSMSWSLVVTVIVRSNGTDARVVAENQGHQGGRAFNPKKFQAFIEQVQGAII</sequence>
<protein>
    <submittedName>
        <fullName evidence="2">Uncharacterized protein</fullName>
    </submittedName>
</protein>
<feature type="transmembrane region" description="Helical" evidence="1">
    <location>
        <begin position="104"/>
        <end position="128"/>
    </location>
</feature>
<evidence type="ECO:0000313" key="2">
    <source>
        <dbReference type="EMBL" id="CAB9503563.1"/>
    </source>
</evidence>
<feature type="transmembrane region" description="Helical" evidence="1">
    <location>
        <begin position="69"/>
        <end position="92"/>
    </location>
</feature>
<comment type="caution">
    <text evidence="2">The sequence shown here is derived from an EMBL/GenBank/DDBJ whole genome shotgun (WGS) entry which is preliminary data.</text>
</comment>
<dbReference type="AlphaFoldDB" id="A0A9N8HB45"/>
<accession>A0A9N8HB45</accession>
<proteinExistence type="predicted"/>
<keyword evidence="1" id="KW-0812">Transmembrane</keyword>
<evidence type="ECO:0000313" key="3">
    <source>
        <dbReference type="Proteomes" id="UP001153069"/>
    </source>
</evidence>
<evidence type="ECO:0000256" key="1">
    <source>
        <dbReference type="SAM" id="Phobius"/>
    </source>
</evidence>
<feature type="transmembrane region" description="Helical" evidence="1">
    <location>
        <begin position="28"/>
        <end position="48"/>
    </location>
</feature>
<dbReference type="EMBL" id="CAICTM010000168">
    <property type="protein sequence ID" value="CAB9503563.1"/>
    <property type="molecule type" value="Genomic_DNA"/>
</dbReference>
<dbReference type="Proteomes" id="UP001153069">
    <property type="component" value="Unassembled WGS sequence"/>
</dbReference>
<keyword evidence="1" id="KW-0472">Membrane</keyword>
<organism evidence="2 3">
    <name type="scientific">Seminavis robusta</name>
    <dbReference type="NCBI Taxonomy" id="568900"/>
    <lineage>
        <taxon>Eukaryota</taxon>
        <taxon>Sar</taxon>
        <taxon>Stramenopiles</taxon>
        <taxon>Ochrophyta</taxon>
        <taxon>Bacillariophyta</taxon>
        <taxon>Bacillariophyceae</taxon>
        <taxon>Bacillariophycidae</taxon>
        <taxon>Naviculales</taxon>
        <taxon>Naviculaceae</taxon>
        <taxon>Seminavis</taxon>
    </lineage>
</organism>
<reference evidence="2" key="1">
    <citation type="submission" date="2020-06" db="EMBL/GenBank/DDBJ databases">
        <authorList>
            <consortium name="Plant Systems Biology data submission"/>
        </authorList>
    </citation>
    <scope>NUCLEOTIDE SEQUENCE</scope>
    <source>
        <strain evidence="2">D6</strain>
    </source>
</reference>
<keyword evidence="3" id="KW-1185">Reference proteome</keyword>
<gene>
    <name evidence="2" type="ORF">SEMRO_169_G075220.1</name>
</gene>
<keyword evidence="1" id="KW-1133">Transmembrane helix</keyword>